<sequence>MSVRTVSLCLTYTRICFTESDSSLSDSETDLTFVPDESLKKDIAVLLKVKVSTADKEVQTLMINLDRGKISTSDAFRTVSAVSVVANIDLTKLKLSRSCIQRKRKKVRAMIAASIRGEFHPDVPLTVHMDGKKIPPLTGKGDVVERLPVLVTGKGVNQLLASNVLPRGNGRDISDEVVAQLQNYKLTEKVKCVSCDTTSSNTGCHPVDTIPLK</sequence>
<dbReference type="RefSeq" id="XP_052126607.1">
    <property type="nucleotide sequence ID" value="XM_052270647.1"/>
</dbReference>
<dbReference type="KEGG" id="foc:127750092"/>
<name>A0A9C6UAK4_FRAOC</name>
<evidence type="ECO:0000313" key="1">
    <source>
        <dbReference type="Proteomes" id="UP000504606"/>
    </source>
</evidence>
<protein>
    <submittedName>
        <fullName evidence="2">Uncharacterized protein LOC127750092</fullName>
    </submittedName>
</protein>
<reference evidence="2" key="1">
    <citation type="submission" date="2025-08" db="UniProtKB">
        <authorList>
            <consortium name="RefSeq"/>
        </authorList>
    </citation>
    <scope>IDENTIFICATION</scope>
    <source>
        <tissue evidence="2">Whole organism</tissue>
    </source>
</reference>
<gene>
    <name evidence="2" type="primary">LOC127750092</name>
</gene>
<proteinExistence type="predicted"/>
<organism evidence="1 2">
    <name type="scientific">Frankliniella occidentalis</name>
    <name type="common">Western flower thrips</name>
    <name type="synonym">Euthrips occidentalis</name>
    <dbReference type="NCBI Taxonomy" id="133901"/>
    <lineage>
        <taxon>Eukaryota</taxon>
        <taxon>Metazoa</taxon>
        <taxon>Ecdysozoa</taxon>
        <taxon>Arthropoda</taxon>
        <taxon>Hexapoda</taxon>
        <taxon>Insecta</taxon>
        <taxon>Pterygota</taxon>
        <taxon>Neoptera</taxon>
        <taxon>Paraneoptera</taxon>
        <taxon>Thysanoptera</taxon>
        <taxon>Terebrantia</taxon>
        <taxon>Thripoidea</taxon>
        <taxon>Thripidae</taxon>
        <taxon>Frankliniella</taxon>
    </lineage>
</organism>
<accession>A0A9C6UAK4</accession>
<dbReference type="Proteomes" id="UP000504606">
    <property type="component" value="Unplaced"/>
</dbReference>
<keyword evidence="1" id="KW-1185">Reference proteome</keyword>
<dbReference type="GeneID" id="127750092"/>
<dbReference type="AlphaFoldDB" id="A0A9C6UAK4"/>
<evidence type="ECO:0000313" key="2">
    <source>
        <dbReference type="RefSeq" id="XP_052126607.1"/>
    </source>
</evidence>
<dbReference type="OrthoDB" id="6626714at2759"/>